<dbReference type="OrthoDB" id="3058213at2759"/>
<sequence>MSEIVALPARDTWIHHPDFYNPLSPLVFLLAPYESDIAILYRFGVDTLARRSAFFRDTFSLPRGPQTPAEILREGVSDESPIILPRTLSQDVMDAVLIYIFNASHEYPKKTKFLINLVNGATLFGIPDGITWVQKEFNRNSFSYDSILNAPLEFYIGRRFNIDNLITSGFDGLLLMSFSGITVDNIQQIGEEALQLLLDARAEIEAARKNLAYDGPAYAADEHCETQAVCGQTWDGVWRAIAFPALNHPSARYRLCEIRKVMEAHLGSMCKECKEKTFEAADYALQREERYLARVRKAVEDRWVGKGGNSATA</sequence>
<comment type="caution">
    <text evidence="1">The sequence shown here is derived from an EMBL/GenBank/DDBJ whole genome shotgun (WGS) entry which is preliminary data.</text>
</comment>
<reference evidence="1" key="1">
    <citation type="submission" date="2020-05" db="EMBL/GenBank/DDBJ databases">
        <title>Mycena genomes resolve the evolution of fungal bioluminescence.</title>
        <authorList>
            <person name="Tsai I.J."/>
        </authorList>
    </citation>
    <scope>NUCLEOTIDE SEQUENCE</scope>
    <source>
        <strain evidence="1">110903Hualien_Pintung</strain>
    </source>
</reference>
<proteinExistence type="predicted"/>
<dbReference type="AlphaFoldDB" id="A0A8H6WHV8"/>
<evidence type="ECO:0008006" key="3">
    <source>
        <dbReference type="Google" id="ProtNLM"/>
    </source>
</evidence>
<organism evidence="1 2">
    <name type="scientific">Mycena chlorophos</name>
    <name type="common">Agaric fungus</name>
    <name type="synonym">Agaricus chlorophos</name>
    <dbReference type="NCBI Taxonomy" id="658473"/>
    <lineage>
        <taxon>Eukaryota</taxon>
        <taxon>Fungi</taxon>
        <taxon>Dikarya</taxon>
        <taxon>Basidiomycota</taxon>
        <taxon>Agaricomycotina</taxon>
        <taxon>Agaricomycetes</taxon>
        <taxon>Agaricomycetidae</taxon>
        <taxon>Agaricales</taxon>
        <taxon>Marasmiineae</taxon>
        <taxon>Mycenaceae</taxon>
        <taxon>Mycena</taxon>
    </lineage>
</organism>
<gene>
    <name evidence="1" type="ORF">HMN09_00476400</name>
</gene>
<name>A0A8H6WHV8_MYCCL</name>
<dbReference type="Proteomes" id="UP000613580">
    <property type="component" value="Unassembled WGS sequence"/>
</dbReference>
<keyword evidence="2" id="KW-1185">Reference proteome</keyword>
<evidence type="ECO:0000313" key="1">
    <source>
        <dbReference type="EMBL" id="KAF7317401.1"/>
    </source>
</evidence>
<dbReference type="EMBL" id="JACAZE010000005">
    <property type="protein sequence ID" value="KAF7317401.1"/>
    <property type="molecule type" value="Genomic_DNA"/>
</dbReference>
<accession>A0A8H6WHV8</accession>
<evidence type="ECO:0000313" key="2">
    <source>
        <dbReference type="Proteomes" id="UP000613580"/>
    </source>
</evidence>
<protein>
    <recommendedName>
        <fullName evidence="3">BTB domain-containing protein</fullName>
    </recommendedName>
</protein>